<evidence type="ECO:0000256" key="3">
    <source>
        <dbReference type="ARBA" id="ARBA00022771"/>
    </source>
</evidence>
<feature type="region of interest" description="Disordered" evidence="9">
    <location>
        <begin position="51"/>
        <end position="70"/>
    </location>
</feature>
<reference evidence="11" key="3">
    <citation type="journal article" date="2019" name="G3 (Bethesda)">
        <title>Hybrid Assembly of the Genome of the Entomopathogenic Nematode Steinernema carpocapsae Identifies the X-Chromosome.</title>
        <authorList>
            <person name="Serra L."/>
            <person name="Macchietto M."/>
            <person name="Macias-Munoz A."/>
            <person name="McGill C.J."/>
            <person name="Rodriguez I.M."/>
            <person name="Rodriguez B."/>
            <person name="Murad R."/>
            <person name="Mortazavi A."/>
        </authorList>
    </citation>
    <scope>NUCLEOTIDE SEQUENCE [LARGE SCALE GENOMIC DNA]</scope>
    <source>
        <strain evidence="11">ALL</strain>
    </source>
</reference>
<keyword evidence="5" id="KW-0805">Transcription regulation</keyword>
<dbReference type="STRING" id="34508.A0A4U8V5D2"/>
<dbReference type="GO" id="GO:0008270">
    <property type="term" value="F:zinc ion binding"/>
    <property type="evidence" value="ECO:0007669"/>
    <property type="project" value="UniProtKB-KW"/>
</dbReference>
<dbReference type="InterPro" id="IPR036236">
    <property type="entry name" value="Znf_C2H2_sf"/>
</dbReference>
<evidence type="ECO:0000256" key="6">
    <source>
        <dbReference type="ARBA" id="ARBA00023163"/>
    </source>
</evidence>
<dbReference type="SUPFAM" id="SSF53098">
    <property type="entry name" value="Ribonuclease H-like"/>
    <property type="match status" value="1"/>
</dbReference>
<evidence type="ECO:0000256" key="8">
    <source>
        <dbReference type="PROSITE-ProRule" id="PRU00027"/>
    </source>
</evidence>
<name>A0A4U8V5D2_STECR</name>
<dbReference type="InterPro" id="IPR052035">
    <property type="entry name" value="ZnF_BED_domain_contain"/>
</dbReference>
<evidence type="ECO:0000256" key="2">
    <source>
        <dbReference type="ARBA" id="ARBA00022723"/>
    </source>
</evidence>
<evidence type="ECO:0000256" key="9">
    <source>
        <dbReference type="SAM" id="MobiDB-lite"/>
    </source>
</evidence>
<keyword evidence="2" id="KW-0479">Metal-binding</keyword>
<keyword evidence="6" id="KW-0804">Transcription</keyword>
<dbReference type="SMART" id="SM00614">
    <property type="entry name" value="ZnF_BED"/>
    <property type="match status" value="1"/>
</dbReference>
<dbReference type="SUPFAM" id="SSF57667">
    <property type="entry name" value="beta-beta-alpha zinc fingers"/>
    <property type="match status" value="1"/>
</dbReference>
<comment type="caution">
    <text evidence="11">The sequence shown here is derived from an EMBL/GenBank/DDBJ whole genome shotgun (WGS) entry which is preliminary data.</text>
</comment>
<proteinExistence type="predicted"/>
<evidence type="ECO:0000313" key="11">
    <source>
        <dbReference type="EMBL" id="TMS40219.1"/>
    </source>
</evidence>
<dbReference type="GO" id="GO:0009791">
    <property type="term" value="P:post-embryonic development"/>
    <property type="evidence" value="ECO:0007669"/>
    <property type="project" value="UniProtKB-ARBA"/>
</dbReference>
<evidence type="ECO:0000256" key="7">
    <source>
        <dbReference type="ARBA" id="ARBA00023242"/>
    </source>
</evidence>
<evidence type="ECO:0000256" key="5">
    <source>
        <dbReference type="ARBA" id="ARBA00023015"/>
    </source>
</evidence>
<dbReference type="PANTHER" id="PTHR46481:SF10">
    <property type="entry name" value="ZINC FINGER BED DOMAIN-CONTAINING PROTEIN 39"/>
    <property type="match status" value="1"/>
</dbReference>
<reference evidence="11" key="1">
    <citation type="submission" date="2013-11" db="EMBL/GenBank/DDBJ databases">
        <authorList>
            <person name="Sternberg P."/>
            <person name="Dillman A."/>
            <person name="Macchietto M."/>
        </authorList>
    </citation>
    <scope>NUCLEOTIDE SEQUENCE</scope>
    <source>
        <strain evidence="11">ALL</strain>
    </source>
</reference>
<feature type="domain" description="BED-type" evidence="10">
    <location>
        <begin position="1"/>
        <end position="51"/>
    </location>
</feature>
<dbReference type="GO" id="GO:0005634">
    <property type="term" value="C:nucleus"/>
    <property type="evidence" value="ECO:0007669"/>
    <property type="project" value="UniProtKB-SubCell"/>
</dbReference>
<dbReference type="AlphaFoldDB" id="A0A4U8V5D2"/>
<keyword evidence="7" id="KW-0539">Nucleus</keyword>
<gene>
    <name evidence="11" type="ORF">L596_006622</name>
</gene>
<keyword evidence="3 8" id="KW-0863">Zinc-finger</keyword>
<evidence type="ECO:0000256" key="1">
    <source>
        <dbReference type="ARBA" id="ARBA00004123"/>
    </source>
</evidence>
<organism evidence="11">
    <name type="scientific">Steinernema carpocapsae</name>
    <name type="common">Entomopathogenic nematode</name>
    <dbReference type="NCBI Taxonomy" id="34508"/>
    <lineage>
        <taxon>Eukaryota</taxon>
        <taxon>Metazoa</taxon>
        <taxon>Ecdysozoa</taxon>
        <taxon>Nematoda</taxon>
        <taxon>Chromadorea</taxon>
        <taxon>Rhabditida</taxon>
        <taxon>Tylenchina</taxon>
        <taxon>Panagrolaimomorpha</taxon>
        <taxon>Strongyloidoidea</taxon>
        <taxon>Steinernematidae</taxon>
        <taxon>Steinernema</taxon>
    </lineage>
</organism>
<dbReference type="GO" id="GO:0003677">
    <property type="term" value="F:DNA binding"/>
    <property type="evidence" value="ECO:0007669"/>
    <property type="project" value="InterPro"/>
</dbReference>
<dbReference type="InterPro" id="IPR003656">
    <property type="entry name" value="Znf_BED"/>
</dbReference>
<dbReference type="OrthoDB" id="117690at2759"/>
<dbReference type="PROSITE" id="PS50808">
    <property type="entry name" value="ZF_BED"/>
    <property type="match status" value="1"/>
</dbReference>
<keyword evidence="4" id="KW-0862">Zinc</keyword>
<protein>
    <recommendedName>
        <fullName evidence="10">BED-type domain-containing protein</fullName>
    </recommendedName>
</protein>
<comment type="subcellular location">
    <subcellularLocation>
        <location evidence="1">Nucleus</location>
    </subcellularLocation>
</comment>
<dbReference type="PANTHER" id="PTHR46481">
    <property type="entry name" value="ZINC FINGER BED DOMAIN-CONTAINING PROTEIN 4"/>
    <property type="match status" value="1"/>
</dbReference>
<dbReference type="Pfam" id="PF02892">
    <property type="entry name" value="zf-BED"/>
    <property type="match status" value="1"/>
</dbReference>
<reference evidence="11" key="2">
    <citation type="journal article" date="2015" name="Genome Biol.">
        <title>Comparative genomics of Steinernema reveals deeply conserved gene regulatory networks.</title>
        <authorList>
            <person name="Dillman A.R."/>
            <person name="Macchietto M."/>
            <person name="Porter C.F."/>
            <person name="Rogers A."/>
            <person name="Williams B."/>
            <person name="Antoshechkin I."/>
            <person name="Lee M.M."/>
            <person name="Goodwin Z."/>
            <person name="Lu X."/>
            <person name="Lewis E.E."/>
            <person name="Goodrich-Blair H."/>
            <person name="Stock S.P."/>
            <person name="Adams B.J."/>
            <person name="Sternberg P.W."/>
            <person name="Mortazavi A."/>
        </authorList>
    </citation>
    <scope>NUCLEOTIDE SEQUENCE [LARGE SCALE GENOMIC DNA]</scope>
    <source>
        <strain evidence="11">ALL</strain>
    </source>
</reference>
<evidence type="ECO:0000256" key="4">
    <source>
        <dbReference type="ARBA" id="ARBA00022833"/>
    </source>
</evidence>
<evidence type="ECO:0000259" key="10">
    <source>
        <dbReference type="PROSITE" id="PS50808"/>
    </source>
</evidence>
<dbReference type="InterPro" id="IPR012337">
    <property type="entry name" value="RNaseH-like_sf"/>
</dbReference>
<accession>A0A4U8V5D2</accession>
<sequence>MGFSIYDEFYDLMKDRATCKKCYKEVSRKDSTTTGLRKHLEKNHKDDFLRLEGQKNQPSTKKRKIDGGRTPTIASSFGAWQPGGSRFDTASRALSLMIAVDSQPFAMVDRPGFRNFLTTVAPSFKLRSRTSLMRTDVPALFDEYKQRVHDRVRKAKYVSFTTDSWSSEDNKHSLLSLTAHWILNGKLEFRIMGILPIHGRHTGDNLANLLSQCLADFLEDDVEKKCHLIVRDAASVMKKTTKIHSVDPFSWKIFRFPGLFRFRIAFSIFSTTVFCPGLSRAYPASPPCAIAL</sequence>
<dbReference type="EMBL" id="AZBU02000001">
    <property type="protein sequence ID" value="TMS40219.1"/>
    <property type="molecule type" value="Genomic_DNA"/>
</dbReference>